<evidence type="ECO:0000256" key="15">
    <source>
        <dbReference type="SAM" id="Phobius"/>
    </source>
</evidence>
<comment type="subcellular location">
    <subcellularLocation>
        <location evidence="1">Cell membrane</location>
        <topology evidence="1">Single-pass type I membrane protein</topology>
    </subcellularLocation>
</comment>
<evidence type="ECO:0000256" key="7">
    <source>
        <dbReference type="ARBA" id="ARBA00022837"/>
    </source>
</evidence>
<dbReference type="EMBL" id="AKHW03004704">
    <property type="protein sequence ID" value="KYO29442.1"/>
    <property type="molecule type" value="Genomic_DNA"/>
</dbReference>
<feature type="domain" description="Cadherin" evidence="16">
    <location>
        <begin position="311"/>
        <end position="381"/>
    </location>
</feature>
<dbReference type="GO" id="GO:0045296">
    <property type="term" value="F:cadherin binding"/>
    <property type="evidence" value="ECO:0007669"/>
    <property type="project" value="TreeGrafter"/>
</dbReference>
<comment type="caution">
    <text evidence="17">The sequence shown here is derived from an EMBL/GenBank/DDBJ whole genome shotgun (WGS) entry which is preliminary data.</text>
</comment>
<gene>
    <name evidence="17" type="primary">CDH17</name>
    <name evidence="17" type="ORF">Y1Q_0018048</name>
</gene>
<dbReference type="FunFam" id="2.60.40.60:FF:000188">
    <property type="entry name" value="Cadherin 17"/>
    <property type="match status" value="1"/>
</dbReference>
<dbReference type="InterPro" id="IPR039808">
    <property type="entry name" value="Cadherin"/>
</dbReference>
<dbReference type="GO" id="GO:0005509">
    <property type="term" value="F:calcium ion binding"/>
    <property type="evidence" value="ECO:0007669"/>
    <property type="project" value="UniProtKB-UniRule"/>
</dbReference>
<dbReference type="PROSITE" id="PS50268">
    <property type="entry name" value="CADHERIN_2"/>
    <property type="match status" value="7"/>
</dbReference>
<dbReference type="InterPro" id="IPR002126">
    <property type="entry name" value="Cadherin-like_dom"/>
</dbReference>
<evidence type="ECO:0000259" key="16">
    <source>
        <dbReference type="PROSITE" id="PS50268"/>
    </source>
</evidence>
<keyword evidence="2" id="KW-1003">Cell membrane</keyword>
<evidence type="ECO:0000313" key="18">
    <source>
        <dbReference type="Proteomes" id="UP000050525"/>
    </source>
</evidence>
<dbReference type="STRING" id="8496.A0A151MY69"/>
<feature type="domain" description="Cadherin" evidence="16">
    <location>
        <begin position="492"/>
        <end position="607"/>
    </location>
</feature>
<dbReference type="GO" id="GO:0005912">
    <property type="term" value="C:adherens junction"/>
    <property type="evidence" value="ECO:0007669"/>
    <property type="project" value="TreeGrafter"/>
</dbReference>
<dbReference type="GO" id="GO:0000902">
    <property type="term" value="P:cell morphogenesis"/>
    <property type="evidence" value="ECO:0007669"/>
    <property type="project" value="TreeGrafter"/>
</dbReference>
<name>A0A151MY69_ALLMI</name>
<sequence>MGFPSPEAVLGIVQKFRTRSAGLALLTSTGAKMQEITKMFILHGLHIFYLLVFHLAACQHTEELHLSGPLQDMTFSVQEGTIGFQYLYQFIIEPPADSLRLSGETDGIFEIGPKQGILYFNKTLDRETKAVYKLQVNAVDAKGEKVKGPYIITVNVQDINDNQPQFDQEKYFGVVRPLPSRAGKPFMYVHATDFDDPTTPNAQLSYSIFQHFPNPYNVMLFEINNKTGGIATSPQGARLLDPQKQDHFTLVVTVKDLAGMTGNAFTNNADVEITVKENLWKAPPPVHIRENYLGPYPNNITQVQWNDPDAKYELLPKERLPRFPFTINKNGTIYVTEPLDREEKDFYTFYATAKDEQGEILDKPLEIQIVVEDVNDNPPVCQKALTIFEVQENENVGSIIGTLEASDMDQQGTLNSRLQFHIVDQNPKIPVDKLFIVQQEAGTFQLRSSSLNKHIVSNYTLKVEVTDAGFKTECDVQINIIDINDQIPIFEKSDYGNVTIPEDTPIGNVIQEIQATDVDEPFTGSSQIIYQIEEGDPGKNFFIETDPKTNRGFIKIQKALDFEKTPMYNLTIKATNPEPLVSGVQYRSNSTAYFRVIVTDVNEPPVFRQLTYITAVYEDTPVNTWVMKAEAYDPEGDEIRYTLKNNNRKWLRIDEISGDIYIASHLDRETERAYRVEVTAIQTSKESQSSTAIFILHIRDVNDNAPRLARNYSLFFCHPLSGGEGAQIEATDDDEHDPEFTFSIEGDENIKRNWGISRINGTHVYLYPKSTDLEAKMHNIPLKIKDKGEPPLERNLNLQVNICRCTDARTCFIELAHNSQSPSVGMAVGILLAVAIVVGGILGGVFFHLNRKKKKERKEADQNAKNPAEMIALTS</sequence>
<dbReference type="SMART" id="SM00112">
    <property type="entry name" value="CA"/>
    <property type="match status" value="7"/>
</dbReference>
<evidence type="ECO:0000256" key="10">
    <source>
        <dbReference type="ARBA" id="ARBA00023136"/>
    </source>
</evidence>
<feature type="transmembrane region" description="Helical" evidence="15">
    <location>
        <begin position="824"/>
        <end position="849"/>
    </location>
</feature>
<keyword evidence="8" id="KW-0130">Cell adhesion</keyword>
<evidence type="ECO:0000256" key="8">
    <source>
        <dbReference type="ARBA" id="ARBA00022889"/>
    </source>
</evidence>
<feature type="domain" description="Cadherin" evidence="16">
    <location>
        <begin position="727"/>
        <end position="824"/>
    </location>
</feature>
<keyword evidence="3 15" id="KW-0812">Transmembrane</keyword>
<dbReference type="PROSITE" id="PS00232">
    <property type="entry name" value="CADHERIN_1"/>
    <property type="match status" value="3"/>
</dbReference>
<keyword evidence="10 15" id="KW-0472">Membrane</keyword>
<evidence type="ECO:0000256" key="6">
    <source>
        <dbReference type="ARBA" id="ARBA00022737"/>
    </source>
</evidence>
<dbReference type="Gene3D" id="2.60.40.60">
    <property type="entry name" value="Cadherins"/>
    <property type="match status" value="7"/>
</dbReference>
<feature type="domain" description="Cadherin" evidence="16">
    <location>
        <begin position="608"/>
        <end position="708"/>
    </location>
</feature>
<dbReference type="FunFam" id="2.60.40.60:FF:000163">
    <property type="entry name" value="Cadherin 17"/>
    <property type="match status" value="1"/>
</dbReference>
<evidence type="ECO:0000256" key="11">
    <source>
        <dbReference type="ARBA" id="ARBA00023180"/>
    </source>
</evidence>
<evidence type="ECO:0000256" key="1">
    <source>
        <dbReference type="ARBA" id="ARBA00004251"/>
    </source>
</evidence>
<accession>A0A151MY69</accession>
<dbReference type="CDD" id="cd11304">
    <property type="entry name" value="Cadherin_repeat"/>
    <property type="match status" value="6"/>
</dbReference>
<evidence type="ECO:0000256" key="5">
    <source>
        <dbReference type="ARBA" id="ARBA00022729"/>
    </source>
</evidence>
<dbReference type="FunFam" id="2.60.40.60:FF:000011">
    <property type="entry name" value="Cadherin 1"/>
    <property type="match status" value="1"/>
</dbReference>
<dbReference type="PRINTS" id="PR00205">
    <property type="entry name" value="CADHERIN"/>
</dbReference>
<dbReference type="GO" id="GO:0007043">
    <property type="term" value="P:cell-cell junction assembly"/>
    <property type="evidence" value="ECO:0007669"/>
    <property type="project" value="TreeGrafter"/>
</dbReference>
<dbReference type="AlphaFoldDB" id="A0A151MY69"/>
<dbReference type="FunFam" id="2.60.40.60:FF:000183">
    <property type="entry name" value="Cadherin 17"/>
    <property type="match status" value="1"/>
</dbReference>
<keyword evidence="5" id="KW-0732">Signal</keyword>
<dbReference type="FunFam" id="2.60.40.60:FF:000152">
    <property type="entry name" value="Cadherin 17"/>
    <property type="match status" value="1"/>
</dbReference>
<feature type="domain" description="Cadherin" evidence="16">
    <location>
        <begin position="183"/>
        <end position="286"/>
    </location>
</feature>
<dbReference type="eggNOG" id="KOG3594">
    <property type="taxonomic scope" value="Eukaryota"/>
</dbReference>
<dbReference type="GO" id="GO:0008013">
    <property type="term" value="F:beta-catenin binding"/>
    <property type="evidence" value="ECO:0007669"/>
    <property type="project" value="TreeGrafter"/>
</dbReference>
<evidence type="ECO:0000256" key="4">
    <source>
        <dbReference type="ARBA" id="ARBA00022723"/>
    </source>
</evidence>
<dbReference type="InterPro" id="IPR015919">
    <property type="entry name" value="Cadherin-like_sf"/>
</dbReference>
<dbReference type="PANTHER" id="PTHR24027">
    <property type="entry name" value="CADHERIN-23"/>
    <property type="match status" value="1"/>
</dbReference>
<evidence type="ECO:0000256" key="12">
    <source>
        <dbReference type="ARBA" id="ARBA00069590"/>
    </source>
</evidence>
<dbReference type="GO" id="GO:0016339">
    <property type="term" value="P:calcium-dependent cell-cell adhesion via plasma membrane cell adhesion molecules"/>
    <property type="evidence" value="ECO:0007669"/>
    <property type="project" value="TreeGrafter"/>
</dbReference>
<reference evidence="17 18" key="1">
    <citation type="journal article" date="2012" name="Genome Biol.">
        <title>Sequencing three crocodilian genomes to illuminate the evolution of archosaurs and amniotes.</title>
        <authorList>
            <person name="St John J.A."/>
            <person name="Braun E.L."/>
            <person name="Isberg S.R."/>
            <person name="Miles L.G."/>
            <person name="Chong A.Y."/>
            <person name="Gongora J."/>
            <person name="Dalzell P."/>
            <person name="Moran C."/>
            <person name="Bed'hom B."/>
            <person name="Abzhanov A."/>
            <person name="Burgess S.C."/>
            <person name="Cooksey A.M."/>
            <person name="Castoe T.A."/>
            <person name="Crawford N.G."/>
            <person name="Densmore L.D."/>
            <person name="Drew J.C."/>
            <person name="Edwards S.V."/>
            <person name="Faircloth B.C."/>
            <person name="Fujita M.K."/>
            <person name="Greenwold M.J."/>
            <person name="Hoffmann F.G."/>
            <person name="Howard J.M."/>
            <person name="Iguchi T."/>
            <person name="Janes D.E."/>
            <person name="Khan S.Y."/>
            <person name="Kohno S."/>
            <person name="de Koning A.J."/>
            <person name="Lance S.L."/>
            <person name="McCarthy F.M."/>
            <person name="McCormack J.E."/>
            <person name="Merchant M.E."/>
            <person name="Peterson D.G."/>
            <person name="Pollock D.D."/>
            <person name="Pourmand N."/>
            <person name="Raney B.J."/>
            <person name="Roessler K.A."/>
            <person name="Sanford J.R."/>
            <person name="Sawyer R.H."/>
            <person name="Schmidt C.J."/>
            <person name="Triplett E.W."/>
            <person name="Tuberville T.D."/>
            <person name="Venegas-Anaya M."/>
            <person name="Howard J.T."/>
            <person name="Jarvis E.D."/>
            <person name="Guillette L.J.Jr."/>
            <person name="Glenn T.C."/>
            <person name="Green R.E."/>
            <person name="Ray D.A."/>
        </authorList>
    </citation>
    <scope>NUCLEOTIDE SEQUENCE [LARGE SCALE GENOMIC DNA]</scope>
    <source>
        <strain evidence="17">KSC_2009_1</strain>
    </source>
</reference>
<dbReference type="FunFam" id="2.60.40.60:FF:000151">
    <property type="entry name" value="Cadherin 17"/>
    <property type="match status" value="1"/>
</dbReference>
<keyword evidence="18" id="KW-1185">Reference proteome</keyword>
<keyword evidence="6" id="KW-0677">Repeat</keyword>
<evidence type="ECO:0000256" key="14">
    <source>
        <dbReference type="PROSITE-ProRule" id="PRU00043"/>
    </source>
</evidence>
<dbReference type="InterPro" id="IPR020894">
    <property type="entry name" value="Cadherin_CS"/>
</dbReference>
<dbReference type="Pfam" id="PF00028">
    <property type="entry name" value="Cadherin"/>
    <property type="match status" value="5"/>
</dbReference>
<dbReference type="GO" id="GO:0016342">
    <property type="term" value="C:catenin complex"/>
    <property type="evidence" value="ECO:0007669"/>
    <property type="project" value="TreeGrafter"/>
</dbReference>
<proteinExistence type="predicted"/>
<protein>
    <recommendedName>
        <fullName evidence="12">Cadherin-17</fullName>
    </recommendedName>
    <alternativeName>
        <fullName evidence="13">Liver-intestine cadherin</fullName>
    </alternativeName>
</protein>
<keyword evidence="11" id="KW-0325">Glycoprotein</keyword>
<keyword evidence="9 15" id="KW-1133">Transmembrane helix</keyword>
<dbReference type="GO" id="GO:0044331">
    <property type="term" value="P:cell-cell adhesion mediated by cadherin"/>
    <property type="evidence" value="ECO:0007669"/>
    <property type="project" value="TreeGrafter"/>
</dbReference>
<dbReference type="GO" id="GO:0034332">
    <property type="term" value="P:adherens junction organization"/>
    <property type="evidence" value="ECO:0007669"/>
    <property type="project" value="TreeGrafter"/>
</dbReference>
<evidence type="ECO:0000256" key="3">
    <source>
        <dbReference type="ARBA" id="ARBA00022692"/>
    </source>
</evidence>
<dbReference type="PANTHER" id="PTHR24027:SF419">
    <property type="entry name" value="CADHERIN-17"/>
    <property type="match status" value="1"/>
</dbReference>
<dbReference type="GO" id="GO:0007156">
    <property type="term" value="P:homophilic cell adhesion via plasma membrane adhesion molecules"/>
    <property type="evidence" value="ECO:0007669"/>
    <property type="project" value="InterPro"/>
</dbReference>
<evidence type="ECO:0000256" key="9">
    <source>
        <dbReference type="ARBA" id="ARBA00022989"/>
    </source>
</evidence>
<keyword evidence="7 14" id="KW-0106">Calcium</keyword>
<evidence type="ECO:0000256" key="13">
    <source>
        <dbReference type="ARBA" id="ARBA00083691"/>
    </source>
</evidence>
<dbReference type="Proteomes" id="UP000050525">
    <property type="component" value="Unassembled WGS sequence"/>
</dbReference>
<evidence type="ECO:0000313" key="17">
    <source>
        <dbReference type="EMBL" id="KYO29442.1"/>
    </source>
</evidence>
<feature type="domain" description="Cadherin" evidence="16">
    <location>
        <begin position="88"/>
        <end position="166"/>
    </location>
</feature>
<feature type="domain" description="Cadherin" evidence="16">
    <location>
        <begin position="382"/>
        <end position="490"/>
    </location>
</feature>
<dbReference type="SUPFAM" id="SSF49313">
    <property type="entry name" value="Cadherin-like"/>
    <property type="match status" value="7"/>
</dbReference>
<keyword evidence="4" id="KW-0479">Metal-binding</keyword>
<evidence type="ECO:0000256" key="2">
    <source>
        <dbReference type="ARBA" id="ARBA00022475"/>
    </source>
</evidence>
<organism evidence="17 18">
    <name type="scientific">Alligator mississippiensis</name>
    <name type="common">American alligator</name>
    <dbReference type="NCBI Taxonomy" id="8496"/>
    <lineage>
        <taxon>Eukaryota</taxon>
        <taxon>Metazoa</taxon>
        <taxon>Chordata</taxon>
        <taxon>Craniata</taxon>
        <taxon>Vertebrata</taxon>
        <taxon>Euteleostomi</taxon>
        <taxon>Archelosauria</taxon>
        <taxon>Archosauria</taxon>
        <taxon>Crocodylia</taxon>
        <taxon>Alligatoridae</taxon>
        <taxon>Alligatorinae</taxon>
        <taxon>Alligator</taxon>
    </lineage>
</organism>
<dbReference type="GO" id="GO:0016477">
    <property type="term" value="P:cell migration"/>
    <property type="evidence" value="ECO:0007669"/>
    <property type="project" value="TreeGrafter"/>
</dbReference>